<dbReference type="EMBL" id="MU005575">
    <property type="protein sequence ID" value="KAF2687545.1"/>
    <property type="molecule type" value="Genomic_DNA"/>
</dbReference>
<evidence type="ECO:0000256" key="2">
    <source>
        <dbReference type="ARBA" id="ARBA00022448"/>
    </source>
</evidence>
<sequence>MNSELDSSGRNTPDKKDFESLPTAPTKVEDVENAGLSRTVDAETEKKLMRKIDIRIIPMLCWIYLMNFMDRVNIGNGRLYGLERDLGMVGNDYQLAVSVLFITYCLFETPSNMIIKKMQPARYLSGLLLCWGMVATFSAFVQTKGALIACRLLLGMFEAGLFPGVILYLSMFYNKRHVSLRNAVFYGTSAISGALGGLVAYAIGELDGTAGWSGWRWIILINGIPTILTAPVALFVLPNSPETASFLNDEDRHNMVLLREAEVGQTTRGQKLLKEDVIAGAKDWKTWAMCVGMFAGLGMLYSFSVFLPTIISNMSGDWSNQTVQALTIPVYFMGFAVYVFGAWYSDRLQQRGIFVISGFCVCILGYIFLIANANVGLSFAGCFVVAMGLWTATGAAMTWINVNNPRYGKRAFSSGMQITIGNSAGVAAPFLYSAGDAPEYYPGYSATIGLLIMAVCIYTMLHFWYKKQNARKLAGKEDWRMEGKTEEEINEMGEFNPRFMYTI</sequence>
<evidence type="ECO:0000313" key="10">
    <source>
        <dbReference type="Proteomes" id="UP000799291"/>
    </source>
</evidence>
<feature type="domain" description="Major facilitator superfamily (MFS) profile" evidence="8">
    <location>
        <begin position="56"/>
        <end position="471"/>
    </location>
</feature>
<dbReference type="InterPro" id="IPR020846">
    <property type="entry name" value="MFS_dom"/>
</dbReference>
<dbReference type="InterPro" id="IPR011701">
    <property type="entry name" value="MFS"/>
</dbReference>
<feature type="region of interest" description="Disordered" evidence="6">
    <location>
        <begin position="1"/>
        <end position="24"/>
    </location>
</feature>
<reference evidence="9" key="1">
    <citation type="journal article" date="2020" name="Stud. Mycol.">
        <title>101 Dothideomycetes genomes: a test case for predicting lifestyles and emergence of pathogens.</title>
        <authorList>
            <person name="Haridas S."/>
            <person name="Albert R."/>
            <person name="Binder M."/>
            <person name="Bloem J."/>
            <person name="Labutti K."/>
            <person name="Salamov A."/>
            <person name="Andreopoulos B."/>
            <person name="Baker S."/>
            <person name="Barry K."/>
            <person name="Bills G."/>
            <person name="Bluhm B."/>
            <person name="Cannon C."/>
            <person name="Castanera R."/>
            <person name="Culley D."/>
            <person name="Daum C."/>
            <person name="Ezra D."/>
            <person name="Gonzalez J."/>
            <person name="Henrissat B."/>
            <person name="Kuo A."/>
            <person name="Liang C."/>
            <person name="Lipzen A."/>
            <person name="Lutzoni F."/>
            <person name="Magnuson J."/>
            <person name="Mondo S."/>
            <person name="Nolan M."/>
            <person name="Ohm R."/>
            <person name="Pangilinan J."/>
            <person name="Park H.-J."/>
            <person name="Ramirez L."/>
            <person name="Alfaro M."/>
            <person name="Sun H."/>
            <person name="Tritt A."/>
            <person name="Yoshinaga Y."/>
            <person name="Zwiers L.-H."/>
            <person name="Turgeon B."/>
            <person name="Goodwin S."/>
            <person name="Spatafora J."/>
            <person name="Crous P."/>
            <person name="Grigoriev I."/>
        </authorList>
    </citation>
    <scope>NUCLEOTIDE SEQUENCE</scope>
    <source>
        <strain evidence="9">CBS 122367</strain>
    </source>
</reference>
<feature type="transmembrane region" description="Helical" evidence="7">
    <location>
        <begin position="215"/>
        <end position="237"/>
    </location>
</feature>
<dbReference type="Pfam" id="PF07690">
    <property type="entry name" value="MFS_1"/>
    <property type="match status" value="1"/>
</dbReference>
<dbReference type="PANTHER" id="PTHR43791:SF91">
    <property type="entry name" value="MAJOR FACILITATOR SUPERFAMILY (MFS) PROFILE DOMAIN-CONTAINING PROTEIN-RELATED"/>
    <property type="match status" value="1"/>
</dbReference>
<evidence type="ECO:0000256" key="5">
    <source>
        <dbReference type="ARBA" id="ARBA00023136"/>
    </source>
</evidence>
<dbReference type="FunFam" id="1.20.1250.20:FF:000034">
    <property type="entry name" value="MFS general substrate transporter"/>
    <property type="match status" value="1"/>
</dbReference>
<organism evidence="9 10">
    <name type="scientific">Lentithecium fluviatile CBS 122367</name>
    <dbReference type="NCBI Taxonomy" id="1168545"/>
    <lineage>
        <taxon>Eukaryota</taxon>
        <taxon>Fungi</taxon>
        <taxon>Dikarya</taxon>
        <taxon>Ascomycota</taxon>
        <taxon>Pezizomycotina</taxon>
        <taxon>Dothideomycetes</taxon>
        <taxon>Pleosporomycetidae</taxon>
        <taxon>Pleosporales</taxon>
        <taxon>Massarineae</taxon>
        <taxon>Lentitheciaceae</taxon>
        <taxon>Lentithecium</taxon>
    </lineage>
</organism>
<feature type="transmembrane region" description="Helical" evidence="7">
    <location>
        <begin position="146"/>
        <end position="171"/>
    </location>
</feature>
<gene>
    <name evidence="9" type="ORF">K458DRAFT_334059</name>
</gene>
<evidence type="ECO:0000313" key="9">
    <source>
        <dbReference type="EMBL" id="KAF2687545.1"/>
    </source>
</evidence>
<dbReference type="Gene3D" id="1.20.1250.20">
    <property type="entry name" value="MFS general substrate transporter like domains"/>
    <property type="match status" value="2"/>
</dbReference>
<evidence type="ECO:0000256" key="4">
    <source>
        <dbReference type="ARBA" id="ARBA00022989"/>
    </source>
</evidence>
<evidence type="ECO:0000256" key="7">
    <source>
        <dbReference type="SAM" id="Phobius"/>
    </source>
</evidence>
<keyword evidence="2" id="KW-0813">Transport</keyword>
<dbReference type="Proteomes" id="UP000799291">
    <property type="component" value="Unassembled WGS sequence"/>
</dbReference>
<dbReference type="SUPFAM" id="SSF103473">
    <property type="entry name" value="MFS general substrate transporter"/>
    <property type="match status" value="1"/>
</dbReference>
<keyword evidence="4 7" id="KW-1133">Transmembrane helix</keyword>
<evidence type="ECO:0000256" key="6">
    <source>
        <dbReference type="SAM" id="MobiDB-lite"/>
    </source>
</evidence>
<proteinExistence type="predicted"/>
<name>A0A6G1JBK4_9PLEO</name>
<feature type="transmembrane region" description="Helical" evidence="7">
    <location>
        <begin position="183"/>
        <end position="203"/>
    </location>
</feature>
<protein>
    <submittedName>
        <fullName evidence="9">MFS general substrate transporter</fullName>
    </submittedName>
</protein>
<feature type="transmembrane region" description="Helical" evidence="7">
    <location>
        <begin position="377"/>
        <end position="400"/>
    </location>
</feature>
<feature type="transmembrane region" description="Helical" evidence="7">
    <location>
        <begin position="352"/>
        <end position="371"/>
    </location>
</feature>
<dbReference type="AlphaFoldDB" id="A0A6G1JBK4"/>
<dbReference type="GO" id="GO:0016020">
    <property type="term" value="C:membrane"/>
    <property type="evidence" value="ECO:0007669"/>
    <property type="project" value="UniProtKB-SubCell"/>
</dbReference>
<dbReference type="GO" id="GO:0022857">
    <property type="term" value="F:transmembrane transporter activity"/>
    <property type="evidence" value="ECO:0007669"/>
    <property type="project" value="InterPro"/>
</dbReference>
<feature type="transmembrane region" description="Helical" evidence="7">
    <location>
        <begin position="287"/>
        <end position="311"/>
    </location>
</feature>
<dbReference type="FunFam" id="1.20.1250.20:FF:000013">
    <property type="entry name" value="MFS general substrate transporter"/>
    <property type="match status" value="1"/>
</dbReference>
<feature type="transmembrane region" description="Helical" evidence="7">
    <location>
        <begin position="323"/>
        <end position="345"/>
    </location>
</feature>
<keyword evidence="10" id="KW-1185">Reference proteome</keyword>
<evidence type="ECO:0000256" key="1">
    <source>
        <dbReference type="ARBA" id="ARBA00004141"/>
    </source>
</evidence>
<feature type="transmembrane region" description="Helical" evidence="7">
    <location>
        <begin position="412"/>
        <end position="432"/>
    </location>
</feature>
<keyword evidence="5 7" id="KW-0472">Membrane</keyword>
<dbReference type="PANTHER" id="PTHR43791">
    <property type="entry name" value="PERMEASE-RELATED"/>
    <property type="match status" value="1"/>
</dbReference>
<feature type="transmembrane region" description="Helical" evidence="7">
    <location>
        <begin position="121"/>
        <end position="140"/>
    </location>
</feature>
<dbReference type="InterPro" id="IPR036259">
    <property type="entry name" value="MFS_trans_sf"/>
</dbReference>
<accession>A0A6G1JBK4</accession>
<dbReference type="OrthoDB" id="2962993at2759"/>
<evidence type="ECO:0000259" key="8">
    <source>
        <dbReference type="PROSITE" id="PS50850"/>
    </source>
</evidence>
<feature type="compositionally biased region" description="Polar residues" evidence="6">
    <location>
        <begin position="1"/>
        <end position="11"/>
    </location>
</feature>
<feature type="transmembrane region" description="Helical" evidence="7">
    <location>
        <begin position="444"/>
        <end position="465"/>
    </location>
</feature>
<keyword evidence="3 7" id="KW-0812">Transmembrane</keyword>
<comment type="subcellular location">
    <subcellularLocation>
        <location evidence="1">Membrane</location>
        <topology evidence="1">Multi-pass membrane protein</topology>
    </subcellularLocation>
</comment>
<dbReference type="PROSITE" id="PS50850">
    <property type="entry name" value="MFS"/>
    <property type="match status" value="1"/>
</dbReference>
<evidence type="ECO:0000256" key="3">
    <source>
        <dbReference type="ARBA" id="ARBA00022692"/>
    </source>
</evidence>